<comment type="subunit">
    <text evidence="3 10">Homodimer.</text>
</comment>
<proteinExistence type="inferred from homology"/>
<keyword evidence="15" id="KW-1185">Reference proteome</keyword>
<dbReference type="STRING" id="589865.DaAHT2_0057"/>
<feature type="compositionally biased region" description="Low complexity" evidence="13">
    <location>
        <begin position="19"/>
        <end position="42"/>
    </location>
</feature>
<dbReference type="CDD" id="cd00446">
    <property type="entry name" value="GrpE"/>
    <property type="match status" value="1"/>
</dbReference>
<dbReference type="GO" id="GO:0006457">
    <property type="term" value="P:protein folding"/>
    <property type="evidence" value="ECO:0007669"/>
    <property type="project" value="InterPro"/>
</dbReference>
<comment type="subcellular location">
    <subcellularLocation>
        <location evidence="1 10">Cytoplasm</location>
    </subcellularLocation>
</comment>
<evidence type="ECO:0000256" key="7">
    <source>
        <dbReference type="ARBA" id="ARBA00053401"/>
    </source>
</evidence>
<dbReference type="Gene3D" id="2.30.22.10">
    <property type="entry name" value="Head domain of nucleotide exchange factor GrpE"/>
    <property type="match status" value="1"/>
</dbReference>
<comment type="similarity">
    <text evidence="2 10 12">Belongs to the GrpE family.</text>
</comment>
<evidence type="ECO:0000256" key="5">
    <source>
        <dbReference type="ARBA" id="ARBA00023016"/>
    </source>
</evidence>
<dbReference type="PANTHER" id="PTHR21237:SF23">
    <property type="entry name" value="GRPE PROTEIN HOMOLOG, MITOCHONDRIAL"/>
    <property type="match status" value="1"/>
</dbReference>
<accession>D6Z5B4</accession>
<dbReference type="HAMAP" id="MF_01151">
    <property type="entry name" value="GrpE"/>
    <property type="match status" value="1"/>
</dbReference>
<dbReference type="PANTHER" id="PTHR21237">
    <property type="entry name" value="GRPE PROTEIN"/>
    <property type="match status" value="1"/>
</dbReference>
<dbReference type="PRINTS" id="PR00773">
    <property type="entry name" value="GRPEPROTEIN"/>
</dbReference>
<evidence type="ECO:0000256" key="11">
    <source>
        <dbReference type="RuleBase" id="RU000639"/>
    </source>
</evidence>
<evidence type="ECO:0000256" key="2">
    <source>
        <dbReference type="ARBA" id="ARBA00009054"/>
    </source>
</evidence>
<dbReference type="SUPFAM" id="SSF58014">
    <property type="entry name" value="Coiled-coil domain of nucleotide exchange factor GrpE"/>
    <property type="match status" value="1"/>
</dbReference>
<reference evidence="15" key="1">
    <citation type="submission" date="2010-02" db="EMBL/GenBank/DDBJ databases">
        <title>Complete sequence of Desulfurivibrio alkaliphilus AHT2.</title>
        <authorList>
            <consortium name="US DOE Joint Genome Institute"/>
            <person name="Pitluck S."/>
            <person name="Chertkov O."/>
            <person name="Detter J.C."/>
            <person name="Han C."/>
            <person name="Tapia R."/>
            <person name="Larimer F."/>
            <person name="Land M."/>
            <person name="Hauser L."/>
            <person name="Kyrpides N."/>
            <person name="Mikhailova N."/>
            <person name="Sorokin D.Y."/>
            <person name="Muyzer G."/>
            <person name="Woyke T."/>
        </authorList>
    </citation>
    <scope>NUCLEOTIDE SEQUENCE [LARGE SCALE GENOMIC DNA]</scope>
    <source>
        <strain evidence="15">DSM 19089 / UNIQEM U267 / AHT2</strain>
    </source>
</reference>
<dbReference type="AlphaFoldDB" id="D6Z5B4"/>
<dbReference type="GO" id="GO:0051082">
    <property type="term" value="F:unfolded protein binding"/>
    <property type="evidence" value="ECO:0007669"/>
    <property type="project" value="TreeGrafter"/>
</dbReference>
<dbReference type="NCBIfam" id="NF010738">
    <property type="entry name" value="PRK14140.1"/>
    <property type="match status" value="1"/>
</dbReference>
<dbReference type="Pfam" id="PF01025">
    <property type="entry name" value="GrpE"/>
    <property type="match status" value="1"/>
</dbReference>
<dbReference type="GO" id="GO:0042803">
    <property type="term" value="F:protein homodimerization activity"/>
    <property type="evidence" value="ECO:0007669"/>
    <property type="project" value="InterPro"/>
</dbReference>
<dbReference type="FunCoup" id="D6Z5B4">
    <property type="interactions" value="415"/>
</dbReference>
<evidence type="ECO:0000313" key="15">
    <source>
        <dbReference type="Proteomes" id="UP000001508"/>
    </source>
</evidence>
<dbReference type="FunFam" id="2.30.22.10:FF:000001">
    <property type="entry name" value="Protein GrpE"/>
    <property type="match status" value="1"/>
</dbReference>
<keyword evidence="5 10" id="KW-0346">Stress response</keyword>
<gene>
    <name evidence="10" type="primary">grpE</name>
    <name evidence="14" type="ordered locus">DaAHT2_0057</name>
</gene>
<evidence type="ECO:0000256" key="1">
    <source>
        <dbReference type="ARBA" id="ARBA00004496"/>
    </source>
</evidence>
<dbReference type="Proteomes" id="UP000001508">
    <property type="component" value="Chromosome"/>
</dbReference>
<dbReference type="EMBL" id="CP001940">
    <property type="protein sequence ID" value="ADH84771.1"/>
    <property type="molecule type" value="Genomic_DNA"/>
</dbReference>
<dbReference type="KEGG" id="dak:DaAHT2_0057"/>
<comment type="function">
    <text evidence="7 10 11">Participates actively in the response to hyperosmotic and heat shock by preventing the aggregation of stress-denatured proteins, in association with DnaK and GrpE. It is the nucleotide exchange factor for DnaK and may function as a thermosensor. Unfolded proteins bind initially to DnaJ; upon interaction with the DnaJ-bound protein, DnaK hydrolyzes its bound ATP, resulting in the formation of a stable complex. GrpE releases ADP from DnaK; ATP binding to DnaK triggers the release of the substrate protein, thus completing the reaction cycle. Several rounds of ATP-dependent interactions between DnaJ, DnaK and GrpE are required for fully efficient folding.</text>
</comment>
<evidence type="ECO:0000256" key="4">
    <source>
        <dbReference type="ARBA" id="ARBA00022490"/>
    </source>
</evidence>
<dbReference type="SUPFAM" id="SSF51064">
    <property type="entry name" value="Head domain of nucleotide exchange factor GrpE"/>
    <property type="match status" value="1"/>
</dbReference>
<evidence type="ECO:0000313" key="14">
    <source>
        <dbReference type="EMBL" id="ADH84771.1"/>
    </source>
</evidence>
<evidence type="ECO:0000256" key="10">
    <source>
        <dbReference type="HAMAP-Rule" id="MF_01151"/>
    </source>
</evidence>
<dbReference type="GO" id="GO:0051087">
    <property type="term" value="F:protein-folding chaperone binding"/>
    <property type="evidence" value="ECO:0007669"/>
    <property type="project" value="InterPro"/>
</dbReference>
<dbReference type="InParanoid" id="D6Z5B4"/>
<evidence type="ECO:0000256" key="3">
    <source>
        <dbReference type="ARBA" id="ARBA00011738"/>
    </source>
</evidence>
<evidence type="ECO:0000256" key="6">
    <source>
        <dbReference type="ARBA" id="ARBA00023186"/>
    </source>
</evidence>
<dbReference type="GO" id="GO:0000774">
    <property type="term" value="F:adenyl-nucleotide exchange factor activity"/>
    <property type="evidence" value="ECO:0007669"/>
    <property type="project" value="InterPro"/>
</dbReference>
<dbReference type="Gene3D" id="3.90.20.20">
    <property type="match status" value="1"/>
</dbReference>
<sequence length="206" mass="22581">MEEKEKMAKPGAGPDGAEELGAAAGPAGAGESAEGELQSAEQEQGEETDDLLVQLSEARSEAHDLEDRMLRLAAEFENYKKRMQRERESAFKYAEEDLLKELLPALDNLERAIEQGHKTNDASALLEGVEMTYRGLLAGLEKFGLKPLESRGQAFDPNYHEAMAMEASDEFPANTVISEFQRGYLYKDRLIRAAKVVVSNGPGSSA</sequence>
<feature type="region of interest" description="Disordered" evidence="13">
    <location>
        <begin position="1"/>
        <end position="52"/>
    </location>
</feature>
<dbReference type="PROSITE" id="PS01071">
    <property type="entry name" value="GRPE"/>
    <property type="match status" value="1"/>
</dbReference>
<evidence type="ECO:0000256" key="12">
    <source>
        <dbReference type="RuleBase" id="RU004478"/>
    </source>
</evidence>
<dbReference type="GO" id="GO:0005737">
    <property type="term" value="C:cytoplasm"/>
    <property type="evidence" value="ECO:0007669"/>
    <property type="project" value="UniProtKB-SubCell"/>
</dbReference>
<dbReference type="InterPro" id="IPR013805">
    <property type="entry name" value="GrpE_CC"/>
</dbReference>
<dbReference type="InterPro" id="IPR000740">
    <property type="entry name" value="GrpE"/>
</dbReference>
<dbReference type="HOGENOM" id="CLU_057217_5_2_7"/>
<evidence type="ECO:0000256" key="13">
    <source>
        <dbReference type="SAM" id="MobiDB-lite"/>
    </source>
</evidence>
<evidence type="ECO:0000256" key="8">
    <source>
        <dbReference type="ARBA" id="ARBA00072274"/>
    </source>
</evidence>
<keyword evidence="4 10" id="KW-0963">Cytoplasm</keyword>
<protein>
    <recommendedName>
        <fullName evidence="8 10">Protein GrpE</fullName>
    </recommendedName>
    <alternativeName>
        <fullName evidence="9 10">HSP-70 cofactor</fullName>
    </alternativeName>
</protein>
<organism evidence="14 15">
    <name type="scientific">Desulfurivibrio alkaliphilus (strain DSM 19089 / UNIQEM U267 / AHT2)</name>
    <dbReference type="NCBI Taxonomy" id="589865"/>
    <lineage>
        <taxon>Bacteria</taxon>
        <taxon>Pseudomonadati</taxon>
        <taxon>Thermodesulfobacteriota</taxon>
        <taxon>Desulfobulbia</taxon>
        <taxon>Desulfobulbales</taxon>
        <taxon>Desulfobulbaceae</taxon>
        <taxon>Desulfurivibrio</taxon>
    </lineage>
</organism>
<dbReference type="NCBIfam" id="NF010748">
    <property type="entry name" value="PRK14150.1"/>
    <property type="match status" value="1"/>
</dbReference>
<dbReference type="InterPro" id="IPR009012">
    <property type="entry name" value="GrpE_head"/>
</dbReference>
<name>D6Z5B4_DESAT</name>
<keyword evidence="6 10" id="KW-0143">Chaperone</keyword>
<dbReference type="eggNOG" id="COG0576">
    <property type="taxonomic scope" value="Bacteria"/>
</dbReference>
<dbReference type="RefSeq" id="WP_013162302.1">
    <property type="nucleotide sequence ID" value="NC_014216.1"/>
</dbReference>
<dbReference type="OrthoDB" id="9789811at2"/>
<evidence type="ECO:0000256" key="9">
    <source>
        <dbReference type="ARBA" id="ARBA00076414"/>
    </source>
</evidence>